<feature type="region of interest" description="Disordered" evidence="1">
    <location>
        <begin position="118"/>
        <end position="571"/>
    </location>
</feature>
<accession>A0A0C3HAB4</accession>
<feature type="compositionally biased region" description="Basic residues" evidence="1">
    <location>
        <begin position="1207"/>
        <end position="1218"/>
    </location>
</feature>
<name>A0A0C3HAB4_OIDMZ</name>
<evidence type="ECO:0000313" key="2">
    <source>
        <dbReference type="EMBL" id="KIN00160.1"/>
    </source>
</evidence>
<feature type="compositionally biased region" description="Basic and acidic residues" evidence="1">
    <location>
        <begin position="194"/>
        <end position="205"/>
    </location>
</feature>
<organism evidence="2 3">
    <name type="scientific">Oidiodendron maius (strain Zn)</name>
    <dbReference type="NCBI Taxonomy" id="913774"/>
    <lineage>
        <taxon>Eukaryota</taxon>
        <taxon>Fungi</taxon>
        <taxon>Dikarya</taxon>
        <taxon>Ascomycota</taxon>
        <taxon>Pezizomycotina</taxon>
        <taxon>Leotiomycetes</taxon>
        <taxon>Leotiomycetes incertae sedis</taxon>
        <taxon>Myxotrichaceae</taxon>
        <taxon>Oidiodendron</taxon>
    </lineage>
</organism>
<evidence type="ECO:0000256" key="1">
    <source>
        <dbReference type="SAM" id="MobiDB-lite"/>
    </source>
</evidence>
<feature type="region of interest" description="Disordered" evidence="1">
    <location>
        <begin position="1181"/>
        <end position="1265"/>
    </location>
</feature>
<feature type="compositionally biased region" description="Low complexity" evidence="1">
    <location>
        <begin position="131"/>
        <end position="142"/>
    </location>
</feature>
<feature type="compositionally biased region" description="Pro residues" evidence="1">
    <location>
        <begin position="979"/>
        <end position="999"/>
    </location>
</feature>
<proteinExistence type="predicted"/>
<feature type="compositionally biased region" description="Polar residues" evidence="1">
    <location>
        <begin position="739"/>
        <end position="760"/>
    </location>
</feature>
<feature type="compositionally biased region" description="Polar residues" evidence="1">
    <location>
        <begin position="689"/>
        <end position="712"/>
    </location>
</feature>
<dbReference type="InParanoid" id="A0A0C3HAB4"/>
<keyword evidence="3" id="KW-1185">Reference proteome</keyword>
<reference evidence="3" key="2">
    <citation type="submission" date="2015-01" db="EMBL/GenBank/DDBJ databases">
        <title>Evolutionary Origins and Diversification of the Mycorrhizal Mutualists.</title>
        <authorList>
            <consortium name="DOE Joint Genome Institute"/>
            <consortium name="Mycorrhizal Genomics Consortium"/>
            <person name="Kohler A."/>
            <person name="Kuo A."/>
            <person name="Nagy L.G."/>
            <person name="Floudas D."/>
            <person name="Copeland A."/>
            <person name="Barry K.W."/>
            <person name="Cichocki N."/>
            <person name="Veneault-Fourrey C."/>
            <person name="LaButti K."/>
            <person name="Lindquist E.A."/>
            <person name="Lipzen A."/>
            <person name="Lundell T."/>
            <person name="Morin E."/>
            <person name="Murat C."/>
            <person name="Riley R."/>
            <person name="Ohm R."/>
            <person name="Sun H."/>
            <person name="Tunlid A."/>
            <person name="Henrissat B."/>
            <person name="Grigoriev I.V."/>
            <person name="Hibbett D.S."/>
            <person name="Martin F."/>
        </authorList>
    </citation>
    <scope>NUCLEOTIDE SEQUENCE [LARGE SCALE GENOMIC DNA]</scope>
    <source>
        <strain evidence="3">Zn</strain>
    </source>
</reference>
<gene>
    <name evidence="2" type="ORF">OIDMADRAFT_104138</name>
</gene>
<feature type="compositionally biased region" description="Basic and acidic residues" evidence="1">
    <location>
        <begin position="75"/>
        <end position="90"/>
    </location>
</feature>
<feature type="compositionally biased region" description="Polar residues" evidence="1">
    <location>
        <begin position="904"/>
        <end position="921"/>
    </location>
</feature>
<feature type="compositionally biased region" description="Polar residues" evidence="1">
    <location>
        <begin position="503"/>
        <end position="559"/>
    </location>
</feature>
<evidence type="ECO:0000313" key="3">
    <source>
        <dbReference type="Proteomes" id="UP000054321"/>
    </source>
</evidence>
<feature type="compositionally biased region" description="Low complexity" evidence="1">
    <location>
        <begin position="351"/>
        <end position="362"/>
    </location>
</feature>
<feature type="region of interest" description="Disordered" evidence="1">
    <location>
        <begin position="1"/>
        <end position="101"/>
    </location>
</feature>
<feature type="compositionally biased region" description="Polar residues" evidence="1">
    <location>
        <begin position="1"/>
        <end position="16"/>
    </location>
</feature>
<dbReference type="Proteomes" id="UP000054321">
    <property type="component" value="Unassembled WGS sequence"/>
</dbReference>
<feature type="compositionally biased region" description="Polar residues" evidence="1">
    <location>
        <begin position="650"/>
        <end position="669"/>
    </location>
</feature>
<feature type="region of interest" description="Disordered" evidence="1">
    <location>
        <begin position="863"/>
        <end position="1043"/>
    </location>
</feature>
<feature type="compositionally biased region" description="Polar residues" evidence="1">
    <location>
        <begin position="287"/>
        <end position="297"/>
    </location>
</feature>
<feature type="region of interest" description="Disordered" evidence="1">
    <location>
        <begin position="602"/>
        <end position="808"/>
    </location>
</feature>
<feature type="compositionally biased region" description="Low complexity" evidence="1">
    <location>
        <begin position="1228"/>
        <end position="1241"/>
    </location>
</feature>
<reference evidence="2 3" key="1">
    <citation type="submission" date="2014-04" db="EMBL/GenBank/DDBJ databases">
        <authorList>
            <consortium name="DOE Joint Genome Institute"/>
            <person name="Kuo A."/>
            <person name="Martino E."/>
            <person name="Perotto S."/>
            <person name="Kohler A."/>
            <person name="Nagy L.G."/>
            <person name="Floudas D."/>
            <person name="Copeland A."/>
            <person name="Barry K.W."/>
            <person name="Cichocki N."/>
            <person name="Veneault-Fourrey C."/>
            <person name="LaButti K."/>
            <person name="Lindquist E.A."/>
            <person name="Lipzen A."/>
            <person name="Lundell T."/>
            <person name="Morin E."/>
            <person name="Murat C."/>
            <person name="Sun H."/>
            <person name="Tunlid A."/>
            <person name="Henrissat B."/>
            <person name="Grigoriev I.V."/>
            <person name="Hibbett D.S."/>
            <person name="Martin F."/>
            <person name="Nordberg H.P."/>
            <person name="Cantor M.N."/>
            <person name="Hua S.X."/>
        </authorList>
    </citation>
    <scope>NUCLEOTIDE SEQUENCE [LARGE SCALE GENOMIC DNA]</scope>
    <source>
        <strain evidence="2 3">Zn</strain>
    </source>
</reference>
<protein>
    <submittedName>
        <fullName evidence="2">Uncharacterized protein</fullName>
    </submittedName>
</protein>
<feature type="compositionally biased region" description="Basic and acidic residues" evidence="1">
    <location>
        <begin position="411"/>
        <end position="425"/>
    </location>
</feature>
<sequence>MATEATSHNLATSSTIPDHELNKIEPTSQDVPFEPPQTLVNGSADKNDNKEDNTDSAEAGGLSAEVSVSGGSDTEASKADTSKIGDDKGHARTASTVKKLASFKPVSVNKTFLAAKGVTPTAPSKLGDKPATGATTTQTGQTMSATNRPRLVAKTGSGLRDSSPRSSTPANGGKPATPDASAVWNKNRPVPPPDPKRFTDEELKQRYGIHLATRLQSDDPGRQANWADIDDDDDDWAPETIEWTDGTKITLPQADETPAPAPAPVPSPVSAVQDGKTLEAAKPKSPAPTQASASPTVKPSGFGGRAGLVLKGASEKPTLVAKPPGPPTPVKSPWAPLPPVEKVAPISIDAPQNQQPQQQNRFNQRDPHGFQGMPPPPTKEIAADDFSRSWRDGHSNAGRELYNSQSGRYEPVNDNRRGSRNETHSRQPAVLQRPSQQDGPAEPSPAFQTHRASGADSGYGRRRTSSNVSGSSGNFVRRMSRGDIPPAEMLNARRGSLAAVSDEPSSPRNFSPSGQYQSQRGNQNQSWVRASPSTSHPSPQSAHGQMAQTNNQHLPQSVVQEDPIEEQKKIMRLRREQAIKRRQEEEAREEAAKKERIRLKLEAMEREHGRLPEAKKKDAPTPKEEKTVPTQIQTREAVEPASQLEHKVNVESNTKTSQPADESSTSVLQDANVIDTQELHINGVHSGPSAPSTAPQQQNNRPAQSWQNQPNNESDRFHTWAPPPAQPSGARNVWGPPSNDRTLGNGTFNAELSLTSSTTPGAIGPPSRTTGPYQQGRGREYTARPAPIGPPNRTNGPSKEQQARVAASGWTGLPEKLTQEDAMLSKQQAAELANQRDLQAKGLYVEPPQPIIRDHWRQITINEDGTRGPAQPVSLNIIDDGSTQQKQDETHTRQAYEERRHLEGSSQFNNDPWRSATNMGASPQVRGSRFFPSNNRDIRLEDPNAFLDRPGSPSPPPPTMAGHPAYDGDSAHPHVSLPRPSPVVKLPPPVLAPIGPPKPSSFATASTSLPAAPSANRHPTRQDYHSRQMNHQEIPQQLPPVGSGGWQDRISNLLGRKSSPPKTQVLAVDSSSKNALELPTSQSFATVSLPSSVSGDLAADDGSVASKPAAEECFEEQEMGSLPVIKVPFAAPAAAWSLATPQPKALPKRFLVSSTTTIEPIAFPPHNTNNGVAVTILLPGQEESKSVTMPTARHRGSPRRGGSSRGASRHSGPHPRSGRARDTSSGAPNPSSENTSSPTSRGGHRGSSRGHGQNWNRNASAPVHT</sequence>
<feature type="compositionally biased region" description="Low complexity" evidence="1">
    <location>
        <begin position="1000"/>
        <end position="1015"/>
    </location>
</feature>
<dbReference type="STRING" id="913774.A0A0C3HAB4"/>
<dbReference type="AlphaFoldDB" id="A0A0C3HAB4"/>
<feature type="compositionally biased region" description="Pro residues" evidence="1">
    <location>
        <begin position="323"/>
        <end position="339"/>
    </location>
</feature>
<feature type="compositionally biased region" description="Basic and acidic residues" evidence="1">
    <location>
        <begin position="886"/>
        <end position="903"/>
    </location>
</feature>
<dbReference type="OrthoDB" id="5416983at2759"/>
<feature type="compositionally biased region" description="Basic and acidic residues" evidence="1">
    <location>
        <begin position="602"/>
        <end position="627"/>
    </location>
</feature>
<dbReference type="HOGENOM" id="CLU_002517_0_0_1"/>
<feature type="compositionally biased region" description="Basic and acidic residues" evidence="1">
    <location>
        <begin position="381"/>
        <end position="394"/>
    </location>
</feature>
<feature type="compositionally biased region" description="Acidic residues" evidence="1">
    <location>
        <begin position="228"/>
        <end position="237"/>
    </location>
</feature>
<dbReference type="EMBL" id="KN832877">
    <property type="protein sequence ID" value="KIN00160.1"/>
    <property type="molecule type" value="Genomic_DNA"/>
</dbReference>